<dbReference type="InterPro" id="IPR038666">
    <property type="entry name" value="SSP1_head-tail_sf"/>
</dbReference>
<dbReference type="RefSeq" id="WP_271890650.1">
    <property type="nucleotide sequence ID" value="NZ_JAQBIE010000041.1"/>
</dbReference>
<dbReference type="InterPro" id="IPR008767">
    <property type="entry name" value="Phage_SPP1_head-tail_adaptor"/>
</dbReference>
<dbReference type="Gene3D" id="2.40.10.270">
    <property type="entry name" value="Bacteriophage SPP1 head-tail adaptor protein"/>
    <property type="match status" value="1"/>
</dbReference>
<sequence>MKAGRLTEEVRIERASNTLNEYGTPITTWVTLCTLRAERVEQSTTEYIRNYGASDEDVVVLRARFFEGITNADRLIWHGQSYNINQTVPIGRRQGVELRCVRMDP</sequence>
<accession>A0ABT4ZK30</accession>
<gene>
    <name evidence="1" type="ORF">PAF17_18955</name>
</gene>
<keyword evidence="2" id="KW-1185">Reference proteome</keyword>
<name>A0ABT4ZK30_9RHOB</name>
<evidence type="ECO:0000313" key="2">
    <source>
        <dbReference type="Proteomes" id="UP001165641"/>
    </source>
</evidence>
<reference evidence="1" key="1">
    <citation type="submission" date="2022-12" db="EMBL/GenBank/DDBJ databases">
        <title>Paracoccus onchidii sp. nov., isolated from a marine invertebrate from the South China Sea.</title>
        <authorList>
            <person name="Xu S."/>
            <person name="Liu Z."/>
            <person name="Xu Y."/>
        </authorList>
    </citation>
    <scope>NUCLEOTIDE SEQUENCE</scope>
    <source>
        <strain evidence="1">Z330</strain>
    </source>
</reference>
<protein>
    <submittedName>
        <fullName evidence="1">Phage head closure protein</fullName>
    </submittedName>
</protein>
<proteinExistence type="predicted"/>
<dbReference type="Proteomes" id="UP001165641">
    <property type="component" value="Unassembled WGS sequence"/>
</dbReference>
<dbReference type="Pfam" id="PF05521">
    <property type="entry name" value="Phage_HCP"/>
    <property type="match status" value="1"/>
</dbReference>
<dbReference type="NCBIfam" id="TIGR01563">
    <property type="entry name" value="gp16_SPP1"/>
    <property type="match status" value="1"/>
</dbReference>
<evidence type="ECO:0000313" key="1">
    <source>
        <dbReference type="EMBL" id="MDB6179554.1"/>
    </source>
</evidence>
<dbReference type="EMBL" id="JAQBIE010000041">
    <property type="protein sequence ID" value="MDB6179554.1"/>
    <property type="molecule type" value="Genomic_DNA"/>
</dbReference>
<organism evidence="1 2">
    <name type="scientific">Paracoccus onchidii</name>
    <dbReference type="NCBI Taxonomy" id="3017813"/>
    <lineage>
        <taxon>Bacteria</taxon>
        <taxon>Pseudomonadati</taxon>
        <taxon>Pseudomonadota</taxon>
        <taxon>Alphaproteobacteria</taxon>
        <taxon>Rhodobacterales</taxon>
        <taxon>Paracoccaceae</taxon>
        <taxon>Paracoccus</taxon>
    </lineage>
</organism>
<comment type="caution">
    <text evidence="1">The sequence shown here is derived from an EMBL/GenBank/DDBJ whole genome shotgun (WGS) entry which is preliminary data.</text>
</comment>